<accession>A0A8J6TKH2</accession>
<gene>
    <name evidence="1" type="ORF">H8E29_16545</name>
</gene>
<protein>
    <submittedName>
        <fullName evidence="1">Uncharacterized protein</fullName>
    </submittedName>
</protein>
<proteinExistence type="predicted"/>
<evidence type="ECO:0000313" key="1">
    <source>
        <dbReference type="EMBL" id="MBC8336869.1"/>
    </source>
</evidence>
<dbReference type="Proteomes" id="UP000614469">
    <property type="component" value="Unassembled WGS sequence"/>
</dbReference>
<comment type="caution">
    <text evidence="1">The sequence shown here is derived from an EMBL/GenBank/DDBJ whole genome shotgun (WGS) entry which is preliminary data.</text>
</comment>
<sequence>MGRQISIEFFWKRSSVGGNDNVPPTCCLRPVYAPAYAAVYAEATGRLESGGAVLRRMLGQVG</sequence>
<dbReference type="EMBL" id="JACNJN010000204">
    <property type="protein sequence ID" value="MBC8336869.1"/>
    <property type="molecule type" value="Genomic_DNA"/>
</dbReference>
<dbReference type="AlphaFoldDB" id="A0A8J6TKH2"/>
<evidence type="ECO:0000313" key="2">
    <source>
        <dbReference type="Proteomes" id="UP000614469"/>
    </source>
</evidence>
<organism evidence="1 2">
    <name type="scientific">Candidatus Desulfolinea nitratireducens</name>
    <dbReference type="NCBI Taxonomy" id="2841698"/>
    <lineage>
        <taxon>Bacteria</taxon>
        <taxon>Bacillati</taxon>
        <taxon>Chloroflexota</taxon>
        <taxon>Anaerolineae</taxon>
        <taxon>Anaerolineales</taxon>
        <taxon>Anaerolineales incertae sedis</taxon>
        <taxon>Candidatus Desulfolinea</taxon>
    </lineage>
</organism>
<name>A0A8J6TKH2_9CHLR</name>
<reference evidence="1 2" key="1">
    <citation type="submission" date="2020-08" db="EMBL/GenBank/DDBJ databases">
        <title>Bridging the membrane lipid divide: bacteria of the FCB group superphylum have the potential to synthesize archaeal ether lipids.</title>
        <authorList>
            <person name="Villanueva L."/>
            <person name="Von Meijenfeldt F.A.B."/>
            <person name="Westbye A.B."/>
            <person name="Yadav S."/>
            <person name="Hopmans E.C."/>
            <person name="Dutilh B.E."/>
            <person name="Sinninghe Damste J.S."/>
        </authorList>
    </citation>
    <scope>NUCLEOTIDE SEQUENCE [LARGE SCALE GENOMIC DNA]</scope>
    <source>
        <strain evidence="1">NIOZ-UU36</strain>
    </source>
</reference>